<gene>
    <name evidence="2" type="ORF">ABID37_004545</name>
</gene>
<dbReference type="EMBL" id="JBEPML010000023">
    <property type="protein sequence ID" value="MET3794305.1"/>
    <property type="molecule type" value="Genomic_DNA"/>
</dbReference>
<dbReference type="RefSeq" id="WP_354198943.1">
    <property type="nucleotide sequence ID" value="NZ_JBEPML010000023.1"/>
</dbReference>
<protein>
    <recommendedName>
        <fullName evidence="4">DUF2474 domain-containing protein</fullName>
    </recommendedName>
</protein>
<evidence type="ECO:0000313" key="2">
    <source>
        <dbReference type="EMBL" id="MET3794305.1"/>
    </source>
</evidence>
<organism evidence="2 3">
    <name type="scientific">Aquamicrobium terrae</name>
    <dbReference type="NCBI Taxonomy" id="1324945"/>
    <lineage>
        <taxon>Bacteria</taxon>
        <taxon>Pseudomonadati</taxon>
        <taxon>Pseudomonadota</taxon>
        <taxon>Alphaproteobacteria</taxon>
        <taxon>Hyphomicrobiales</taxon>
        <taxon>Phyllobacteriaceae</taxon>
        <taxon>Aquamicrobium</taxon>
    </lineage>
</organism>
<evidence type="ECO:0000256" key="1">
    <source>
        <dbReference type="SAM" id="Phobius"/>
    </source>
</evidence>
<dbReference type="Proteomes" id="UP001549076">
    <property type="component" value="Unassembled WGS sequence"/>
</dbReference>
<keyword evidence="1" id="KW-0812">Transmembrane</keyword>
<name>A0ABV2N655_9HYPH</name>
<evidence type="ECO:0000313" key="3">
    <source>
        <dbReference type="Proteomes" id="UP001549076"/>
    </source>
</evidence>
<comment type="caution">
    <text evidence="2">The sequence shown here is derived from an EMBL/GenBank/DDBJ whole genome shotgun (WGS) entry which is preliminary data.</text>
</comment>
<feature type="transmembrane region" description="Helical" evidence="1">
    <location>
        <begin position="15"/>
        <end position="40"/>
    </location>
</feature>
<keyword evidence="1" id="KW-0472">Membrane</keyword>
<keyword evidence="1" id="KW-1133">Transmembrane helix</keyword>
<keyword evidence="3" id="KW-1185">Reference proteome</keyword>
<proteinExistence type="predicted"/>
<dbReference type="InterPro" id="IPR018895">
    <property type="entry name" value="DUF2474"/>
</dbReference>
<dbReference type="Pfam" id="PF10617">
    <property type="entry name" value="DUF2474"/>
    <property type="match status" value="1"/>
</dbReference>
<evidence type="ECO:0008006" key="4">
    <source>
        <dbReference type="Google" id="ProtNLM"/>
    </source>
</evidence>
<reference evidence="2 3" key="1">
    <citation type="submission" date="2024-06" db="EMBL/GenBank/DDBJ databases">
        <title>Genomic Encyclopedia of Type Strains, Phase IV (KMG-IV): sequencing the most valuable type-strain genomes for metagenomic binning, comparative biology and taxonomic classification.</title>
        <authorList>
            <person name="Goeker M."/>
        </authorList>
    </citation>
    <scope>NUCLEOTIDE SEQUENCE [LARGE SCALE GENOMIC DNA]</scope>
    <source>
        <strain evidence="2 3">DSM 27865</strain>
    </source>
</reference>
<accession>A0ABV2N655</accession>
<sequence>MSSGRPDRKLWLRRVGWLVLIWAGSIAALAVVALLFRLLMNLAGLTA</sequence>